<keyword evidence="1" id="KW-1133">Transmembrane helix</keyword>
<evidence type="ECO:0000313" key="3">
    <source>
        <dbReference type="Proteomes" id="UP000593892"/>
    </source>
</evidence>
<feature type="transmembrane region" description="Helical" evidence="1">
    <location>
        <begin position="148"/>
        <end position="171"/>
    </location>
</feature>
<feature type="transmembrane region" description="Helical" evidence="1">
    <location>
        <begin position="543"/>
        <end position="562"/>
    </location>
</feature>
<keyword evidence="1" id="KW-0472">Membrane</keyword>
<feature type="transmembrane region" description="Helical" evidence="1">
    <location>
        <begin position="492"/>
        <end position="513"/>
    </location>
</feature>
<feature type="transmembrane region" description="Helical" evidence="1">
    <location>
        <begin position="258"/>
        <end position="277"/>
    </location>
</feature>
<name>A0A7S7NTE2_PALFE</name>
<feature type="transmembrane region" description="Helical" evidence="1">
    <location>
        <begin position="436"/>
        <end position="455"/>
    </location>
</feature>
<feature type="transmembrane region" description="Helical" evidence="1">
    <location>
        <begin position="361"/>
        <end position="391"/>
    </location>
</feature>
<evidence type="ECO:0008006" key="4">
    <source>
        <dbReference type="Google" id="ProtNLM"/>
    </source>
</evidence>
<accession>A0A7S7NTE2</accession>
<protein>
    <recommendedName>
        <fullName evidence="4">DUF2339 domain-containing protein</fullName>
    </recommendedName>
</protein>
<sequence>MEESRDTILVRLEELSRTVSQLQSRVASLEHATLPQPAQLEPQAVRIEADEVKAVTAGGAVFDAAPNLMPLFGWAVMGIAGAYLLRTFTESGGIAGAAAAAAGILYAAWWLYLAARRASERPVYSTVHALTAALILVPMLWEMTIRFHLISAASASVVVVGFALLGMAIGWKQNVTAIGWIVTPAALLTACALFRETHDASLWTVTLLIIAAAVEMSAFRDHWLGLRWIAAIAADLCVVALAELATRAAAGSEFLAPIRPGAVAGAQIALLTIYLAGTVGRTIFRGLNITWFEIGQAAIAFAISMGGALRFSGSAPAGTLSVGLFCLLAGSACYVVSFAFLDKEHKRDRNFHTYSTFGALLIPLGCAVLLSGAALVAAWSLLAVLLMLAGLHGGRDTLRIHAALYLLLGVWHSSLMVEATSRIIRVSGGLAESIPAEYVLALAGAASCYAVLILADKQRHWLDDVELVVMAALVVWGTAGLAATWTCRYLSPAAPIRTAMLTALAIAAAWAGARWSRAEITRLAYPLLALAGIKLLAEDLQQGQSLLLVLSLIFCGSGLILLPRLMRR</sequence>
<proteinExistence type="predicted"/>
<organism evidence="2 3">
    <name type="scientific">Paludibaculum fermentans</name>
    <dbReference type="NCBI Taxonomy" id="1473598"/>
    <lineage>
        <taxon>Bacteria</taxon>
        <taxon>Pseudomonadati</taxon>
        <taxon>Acidobacteriota</taxon>
        <taxon>Terriglobia</taxon>
        <taxon>Bryobacterales</taxon>
        <taxon>Bryobacteraceae</taxon>
        <taxon>Paludibaculum</taxon>
    </lineage>
</organism>
<feature type="transmembrane region" description="Helical" evidence="1">
    <location>
        <begin position="177"/>
        <end position="194"/>
    </location>
</feature>
<dbReference type="AlphaFoldDB" id="A0A7S7NTE2"/>
<keyword evidence="1" id="KW-0812">Transmembrane</keyword>
<feature type="transmembrane region" description="Helical" evidence="1">
    <location>
        <begin position="467"/>
        <end position="486"/>
    </location>
</feature>
<dbReference type="KEGG" id="pfer:IRI77_02780"/>
<gene>
    <name evidence="2" type="ORF">IRI77_02780</name>
</gene>
<feature type="transmembrane region" description="Helical" evidence="1">
    <location>
        <begin position="289"/>
        <end position="309"/>
    </location>
</feature>
<reference evidence="2 3" key="1">
    <citation type="submission" date="2020-10" db="EMBL/GenBank/DDBJ databases">
        <title>Complete genome sequence of Paludibaculum fermentans P105T, a facultatively anaerobic acidobacterium capable of dissimilatory Fe(III) reduction.</title>
        <authorList>
            <person name="Dedysh S.N."/>
            <person name="Beletsky A.V."/>
            <person name="Kulichevskaya I.S."/>
            <person name="Mardanov A.V."/>
            <person name="Ravin N.V."/>
        </authorList>
    </citation>
    <scope>NUCLEOTIDE SEQUENCE [LARGE SCALE GENOMIC DNA]</scope>
    <source>
        <strain evidence="2 3">P105</strain>
    </source>
</reference>
<dbReference type="Proteomes" id="UP000593892">
    <property type="component" value="Chromosome"/>
</dbReference>
<evidence type="ECO:0000256" key="1">
    <source>
        <dbReference type="SAM" id="Phobius"/>
    </source>
</evidence>
<feature type="transmembrane region" description="Helical" evidence="1">
    <location>
        <begin position="225"/>
        <end position="246"/>
    </location>
</feature>
<feature type="transmembrane region" description="Helical" evidence="1">
    <location>
        <begin position="123"/>
        <end position="141"/>
    </location>
</feature>
<evidence type="ECO:0000313" key="2">
    <source>
        <dbReference type="EMBL" id="QOY88904.1"/>
    </source>
</evidence>
<feature type="transmembrane region" description="Helical" evidence="1">
    <location>
        <begin position="403"/>
        <end position="424"/>
    </location>
</feature>
<feature type="transmembrane region" description="Helical" evidence="1">
    <location>
        <begin position="201"/>
        <end position="219"/>
    </location>
</feature>
<feature type="transmembrane region" description="Helical" evidence="1">
    <location>
        <begin position="92"/>
        <end position="111"/>
    </location>
</feature>
<dbReference type="EMBL" id="CP063849">
    <property type="protein sequence ID" value="QOY88904.1"/>
    <property type="molecule type" value="Genomic_DNA"/>
</dbReference>
<dbReference type="RefSeq" id="WP_194450567.1">
    <property type="nucleotide sequence ID" value="NZ_CP063849.1"/>
</dbReference>
<keyword evidence="3" id="KW-1185">Reference proteome</keyword>
<feature type="transmembrane region" description="Helical" evidence="1">
    <location>
        <begin position="321"/>
        <end position="341"/>
    </location>
</feature>